<proteinExistence type="predicted"/>
<keyword evidence="8" id="KW-0234">DNA repair</keyword>
<sequence length="536" mass="60025">MGNLRTFIWPNWQQRKRLLRKEAWLVVAAAYPLLIFAWLWPQDWRNESTGVVFAGWMAFLIRTVQFHLALLLAFIVAVALLIRARRLALAAVVPMLFTLVPAAMQFLPRPAPPTAIGKPLRIMSVNLLMANEDTDGIIEEIIAASPDVVFLQEYTPHWHQAVERRLGVDYPYESHIARDDSFGIAIRSRTPFAGPVDDRFRLGNSGVDQQRASIEFDGREYALYHIHLLPPRSFDYYKDQRIQFADLLDALAAEKKSYIVCGDFNFSETTPQHRQFMAAGIGEAHAQSATGRGATWPVNGVMRYITPGIRIDHVYLSSDLWATKCQTGIGRGSDHRPVVVDVVGTAAARPSTSQTVPFAAHSLEGLEAMLKKHCDDPDAPTRVRALIDSLASGASLPDQIDGVPVAAIALPGWWLRSKDVCELTVLSLGKRDADYDLSIFEQGKQVAELKAIVPTTNRATVGQFWLHTTQVQVDRHWRVVDPSPQDMNSADIYADEQAFQSVVRRFEAEKQRIQPFEVGVGKNKIRLTISSMPKRP</sequence>
<keyword evidence="3" id="KW-0540">Nuclease</keyword>
<evidence type="ECO:0000256" key="1">
    <source>
        <dbReference type="ARBA" id="ARBA00001936"/>
    </source>
</evidence>
<dbReference type="GO" id="GO:0016787">
    <property type="term" value="F:hydrolase activity"/>
    <property type="evidence" value="ECO:0007669"/>
    <property type="project" value="UniProtKB-KW"/>
</dbReference>
<keyword evidence="9" id="KW-0472">Membrane</keyword>
<keyword evidence="6" id="KW-0378">Hydrolase</keyword>
<evidence type="ECO:0000313" key="12">
    <source>
        <dbReference type="Proteomes" id="UP000593765"/>
    </source>
</evidence>
<dbReference type="InterPro" id="IPR036691">
    <property type="entry name" value="Endo/exonu/phosph_ase_sf"/>
</dbReference>
<keyword evidence="4" id="KW-0479">Metal-binding</keyword>
<dbReference type="KEGG" id="hbs:IPV69_15845"/>
<dbReference type="SUPFAM" id="SSF56219">
    <property type="entry name" value="DNase I-like"/>
    <property type="match status" value="1"/>
</dbReference>
<evidence type="ECO:0000256" key="4">
    <source>
        <dbReference type="ARBA" id="ARBA00022723"/>
    </source>
</evidence>
<evidence type="ECO:0000256" key="2">
    <source>
        <dbReference type="ARBA" id="ARBA00001946"/>
    </source>
</evidence>
<dbReference type="GO" id="GO:0004519">
    <property type="term" value="F:endonuclease activity"/>
    <property type="evidence" value="ECO:0007669"/>
    <property type="project" value="UniProtKB-KW"/>
</dbReference>
<keyword evidence="5" id="KW-0227">DNA damage</keyword>
<reference evidence="11 12" key="1">
    <citation type="submission" date="2020-10" db="EMBL/GenBank/DDBJ databases">
        <title>Wide distribution of Phycisphaera-like planctomycetes from WD2101 soil group in peatlands and genome analysis of the first cultivated representative.</title>
        <authorList>
            <person name="Dedysh S.N."/>
            <person name="Beletsky A.V."/>
            <person name="Ivanova A."/>
            <person name="Kulichevskaya I.S."/>
            <person name="Suzina N.E."/>
            <person name="Philippov D.A."/>
            <person name="Rakitin A.L."/>
            <person name="Mardanov A.V."/>
            <person name="Ravin N.V."/>
        </authorList>
    </citation>
    <scope>NUCLEOTIDE SEQUENCE [LARGE SCALE GENOMIC DNA]</scope>
    <source>
        <strain evidence="11 12">M1803</strain>
    </source>
</reference>
<dbReference type="AlphaFoldDB" id="A0A7M2WR84"/>
<feature type="transmembrane region" description="Helical" evidence="9">
    <location>
        <begin position="53"/>
        <end position="80"/>
    </location>
</feature>
<keyword evidence="7" id="KW-0460">Magnesium</keyword>
<dbReference type="Proteomes" id="UP000593765">
    <property type="component" value="Chromosome"/>
</dbReference>
<feature type="transmembrane region" description="Helical" evidence="9">
    <location>
        <begin position="87"/>
        <end position="107"/>
    </location>
</feature>
<dbReference type="InterPro" id="IPR051547">
    <property type="entry name" value="TDP2-like"/>
</dbReference>
<evidence type="ECO:0000256" key="8">
    <source>
        <dbReference type="ARBA" id="ARBA00023204"/>
    </source>
</evidence>
<name>A0A7M2WR84_9BACT</name>
<dbReference type="PANTHER" id="PTHR15822">
    <property type="entry name" value="TRAF AND TNF RECEPTOR-ASSOCIATED PROTEIN"/>
    <property type="match status" value="1"/>
</dbReference>
<evidence type="ECO:0000256" key="7">
    <source>
        <dbReference type="ARBA" id="ARBA00022842"/>
    </source>
</evidence>
<protein>
    <submittedName>
        <fullName evidence="11">Endonuclease/exonuclease/phosphatase family protein</fullName>
    </submittedName>
</protein>
<evidence type="ECO:0000313" key="11">
    <source>
        <dbReference type="EMBL" id="QOV87754.1"/>
    </source>
</evidence>
<dbReference type="Pfam" id="PF03372">
    <property type="entry name" value="Exo_endo_phos"/>
    <property type="match status" value="1"/>
</dbReference>
<keyword evidence="12" id="KW-1185">Reference proteome</keyword>
<dbReference type="InterPro" id="IPR005135">
    <property type="entry name" value="Endo/exonuclease/phosphatase"/>
</dbReference>
<accession>A0A7M2WR84</accession>
<dbReference type="RefSeq" id="WP_206290664.1">
    <property type="nucleotide sequence ID" value="NZ_CP063458.1"/>
</dbReference>
<evidence type="ECO:0000256" key="3">
    <source>
        <dbReference type="ARBA" id="ARBA00022722"/>
    </source>
</evidence>
<dbReference type="PANTHER" id="PTHR15822:SF4">
    <property type="entry name" value="TYROSYL-DNA PHOSPHODIESTERASE 2"/>
    <property type="match status" value="1"/>
</dbReference>
<feature type="domain" description="Endonuclease/exonuclease/phosphatase" evidence="10">
    <location>
        <begin position="123"/>
        <end position="335"/>
    </location>
</feature>
<evidence type="ECO:0000256" key="5">
    <source>
        <dbReference type="ARBA" id="ARBA00022763"/>
    </source>
</evidence>
<comment type="cofactor">
    <cofactor evidence="1">
        <name>Mn(2+)</name>
        <dbReference type="ChEBI" id="CHEBI:29035"/>
    </cofactor>
</comment>
<organism evidence="11 12">
    <name type="scientific">Humisphaera borealis</name>
    <dbReference type="NCBI Taxonomy" id="2807512"/>
    <lineage>
        <taxon>Bacteria</taxon>
        <taxon>Pseudomonadati</taxon>
        <taxon>Planctomycetota</taxon>
        <taxon>Phycisphaerae</taxon>
        <taxon>Tepidisphaerales</taxon>
        <taxon>Tepidisphaeraceae</taxon>
        <taxon>Humisphaera</taxon>
    </lineage>
</organism>
<keyword evidence="9" id="KW-0812">Transmembrane</keyword>
<gene>
    <name evidence="11" type="ORF">IPV69_15845</name>
</gene>
<feature type="transmembrane region" description="Helical" evidence="9">
    <location>
        <begin position="23"/>
        <end position="41"/>
    </location>
</feature>
<evidence type="ECO:0000259" key="10">
    <source>
        <dbReference type="Pfam" id="PF03372"/>
    </source>
</evidence>
<keyword evidence="11" id="KW-0255">Endonuclease</keyword>
<dbReference type="Gene3D" id="3.60.10.10">
    <property type="entry name" value="Endonuclease/exonuclease/phosphatase"/>
    <property type="match status" value="1"/>
</dbReference>
<dbReference type="GO" id="GO:0006281">
    <property type="term" value="P:DNA repair"/>
    <property type="evidence" value="ECO:0007669"/>
    <property type="project" value="UniProtKB-KW"/>
</dbReference>
<comment type="cofactor">
    <cofactor evidence="2">
        <name>Mg(2+)</name>
        <dbReference type="ChEBI" id="CHEBI:18420"/>
    </cofactor>
</comment>
<dbReference type="GO" id="GO:0046872">
    <property type="term" value="F:metal ion binding"/>
    <property type="evidence" value="ECO:0007669"/>
    <property type="project" value="UniProtKB-KW"/>
</dbReference>
<evidence type="ECO:0000256" key="6">
    <source>
        <dbReference type="ARBA" id="ARBA00022801"/>
    </source>
</evidence>
<dbReference type="EMBL" id="CP063458">
    <property type="protein sequence ID" value="QOV87754.1"/>
    <property type="molecule type" value="Genomic_DNA"/>
</dbReference>
<keyword evidence="9" id="KW-1133">Transmembrane helix</keyword>
<evidence type="ECO:0000256" key="9">
    <source>
        <dbReference type="SAM" id="Phobius"/>
    </source>
</evidence>